<evidence type="ECO:0000256" key="2">
    <source>
        <dbReference type="ARBA" id="ARBA00012260"/>
    </source>
</evidence>
<comment type="cofactor">
    <cofactor evidence="6">
        <name>Mg(2+)</name>
        <dbReference type="ChEBI" id="CHEBI:18420"/>
    </cofactor>
    <text evidence="6">Can also use Mn(2+) ion.</text>
</comment>
<sequence>MIRLNFRKLSKCIRLGPQTLSRKERIYTLTSNNNHCHSKVSSIVRSATQTSLKNYKLITTTSPIAMYSVSQHQSKLHALTQSISSWFESPRFADTFRSYRPEIVASKRGSLPIHEDCYANLQARKLLQLLATAERTGTPVLTMGALDPVQQSQMAHHLPAVYVSGWAASSTFVPGTHQVGPDLADYPYHTVPTAVERLTKAQKLHDLKNWDAQAYEPGLNRDVDYLKPIVADGDNGHGGISTVMKLAKAFGEAGVAGVHIEDQHIGGKKCGHQAGKVLCSTSEILARLRATRMQWDIMGLETVLIARTDAESSKLINSDHDPRDHRFILGVEVDHNLSSSRIQPSSKSLAEEIIEAEERGAEGSEIDQIERRWLETHELLTFDEAVEKAFERHGLERSLFEDYLEKVNEQQMSLTDSLRLATSLIPKEKLNEKVINWNQYLPRTREGYYRFRGGMESAIRRALSFAKLSDLIWIETKKPDLEQAKTIAKRIRSIYPKKGLVYNLSPSFNWLEQGFSDEDLKQFVHELGKVGFLFQLISLAGLHSTAAITAELSERIKRDGMLGYVELIQRKEKQLGCDVLKHQKWSGSEYIDRILNVVSAGSSSTAATGEDSTENTF</sequence>
<dbReference type="EC" id="4.1.3.30" evidence="2"/>
<dbReference type="EMBL" id="CALTRL010002708">
    <property type="protein sequence ID" value="CAH7676500.1"/>
    <property type="molecule type" value="Genomic_DNA"/>
</dbReference>
<dbReference type="EMBL" id="CALTRL010004214">
    <property type="protein sequence ID" value="CAH7682659.1"/>
    <property type="molecule type" value="Genomic_DNA"/>
</dbReference>
<dbReference type="Gene3D" id="1.10.10.850">
    <property type="match status" value="1"/>
</dbReference>
<evidence type="ECO:0000256" key="5">
    <source>
        <dbReference type="PIRSR" id="PIRSR001362-2"/>
    </source>
</evidence>
<dbReference type="Pfam" id="PF00463">
    <property type="entry name" value="ICL"/>
    <property type="match status" value="1"/>
</dbReference>
<evidence type="ECO:0000313" key="7">
    <source>
        <dbReference type="EMBL" id="CAH7676500.1"/>
    </source>
</evidence>
<evidence type="ECO:0000313" key="8">
    <source>
        <dbReference type="EMBL" id="CAH7682659.1"/>
    </source>
</evidence>
<accession>A0AAV0B0I3</accession>
<feature type="binding site" evidence="5">
    <location>
        <begin position="164"/>
        <end position="166"/>
    </location>
    <ligand>
        <name>substrate</name>
    </ligand>
</feature>
<dbReference type="SUPFAM" id="SSF51621">
    <property type="entry name" value="Phosphoenolpyruvate/pyruvate domain"/>
    <property type="match status" value="1"/>
</dbReference>
<evidence type="ECO:0000256" key="4">
    <source>
        <dbReference type="PIRSR" id="PIRSR001362-1"/>
    </source>
</evidence>
<dbReference type="InterPro" id="IPR039556">
    <property type="entry name" value="ICL/PEPM"/>
</dbReference>
<evidence type="ECO:0000256" key="6">
    <source>
        <dbReference type="PIRSR" id="PIRSR001362-3"/>
    </source>
</evidence>
<keyword evidence="6" id="KW-0479">Metal-binding</keyword>
<dbReference type="InterPro" id="IPR018523">
    <property type="entry name" value="Isocitrate_lyase_ph_CS"/>
</dbReference>
<feature type="binding site" evidence="5">
    <location>
        <position position="538"/>
    </location>
    <ligand>
        <name>substrate</name>
    </ligand>
</feature>
<proteinExistence type="inferred from homology"/>
<feature type="active site" description="Proton acceptor" evidence="4">
    <location>
        <position position="270"/>
    </location>
</feature>
<reference evidence="7" key="1">
    <citation type="submission" date="2022-06" db="EMBL/GenBank/DDBJ databases">
        <authorList>
            <consortium name="SYNGENTA / RWTH Aachen University"/>
        </authorList>
    </citation>
    <scope>NUCLEOTIDE SEQUENCE</scope>
</reference>
<keyword evidence="6" id="KW-0460">Magnesium</keyword>
<name>A0AAV0B0I3_PHAPC</name>
<evidence type="ECO:0000256" key="1">
    <source>
        <dbReference type="ARBA" id="ARBA00005704"/>
    </source>
</evidence>
<keyword evidence="3 7" id="KW-0456">Lyase</keyword>
<organism evidence="7 9">
    <name type="scientific">Phakopsora pachyrhizi</name>
    <name type="common">Asian soybean rust disease fungus</name>
    <dbReference type="NCBI Taxonomy" id="170000"/>
    <lineage>
        <taxon>Eukaryota</taxon>
        <taxon>Fungi</taxon>
        <taxon>Dikarya</taxon>
        <taxon>Basidiomycota</taxon>
        <taxon>Pucciniomycotina</taxon>
        <taxon>Pucciniomycetes</taxon>
        <taxon>Pucciniales</taxon>
        <taxon>Phakopsoraceae</taxon>
        <taxon>Phakopsora</taxon>
    </lineage>
</organism>
<feature type="binding site" evidence="5">
    <location>
        <begin position="503"/>
        <end position="507"/>
    </location>
    <ligand>
        <name>substrate</name>
    </ligand>
</feature>
<dbReference type="InterPro" id="IPR040442">
    <property type="entry name" value="Pyrv_kinase-like_dom_sf"/>
</dbReference>
<dbReference type="InterPro" id="IPR015813">
    <property type="entry name" value="Pyrv/PenolPyrv_kinase-like_dom"/>
</dbReference>
<feature type="binding site" evidence="6">
    <location>
        <position position="232"/>
    </location>
    <ligand>
        <name>Mg(2+)</name>
        <dbReference type="ChEBI" id="CHEBI:18420"/>
    </ligand>
</feature>
<dbReference type="PIRSF" id="PIRSF001362">
    <property type="entry name" value="Isocit_lyase"/>
    <property type="match status" value="1"/>
</dbReference>
<keyword evidence="9" id="KW-1185">Reference proteome</keyword>
<protein>
    <recommendedName>
        <fullName evidence="2">methylisocitrate lyase</fullName>
        <ecNumber evidence="2">4.1.3.30</ecNumber>
    </recommendedName>
</protein>
<dbReference type="NCBIfam" id="TIGR01346">
    <property type="entry name" value="isocit_lyase"/>
    <property type="match status" value="1"/>
</dbReference>
<comment type="caution">
    <text evidence="7">The sequence shown here is derived from an EMBL/GenBank/DDBJ whole genome shotgun (WGS) entry which is preliminary data.</text>
</comment>
<dbReference type="AlphaFoldDB" id="A0AAV0B0I3"/>
<dbReference type="GO" id="GO:0019629">
    <property type="term" value="P:propionate catabolic process, 2-methylcitrate cycle"/>
    <property type="evidence" value="ECO:0007669"/>
    <property type="project" value="TreeGrafter"/>
</dbReference>
<dbReference type="PANTHER" id="PTHR21631:SF13">
    <property type="entry name" value="MITOCHONDRIAL 2-METHYLISOCITRATE LYASE ICL2"/>
    <property type="match status" value="1"/>
</dbReference>
<dbReference type="Proteomes" id="UP001153365">
    <property type="component" value="Unassembled WGS sequence"/>
</dbReference>
<dbReference type="GO" id="GO:0046872">
    <property type="term" value="F:metal ion binding"/>
    <property type="evidence" value="ECO:0007669"/>
    <property type="project" value="UniProtKB-KW"/>
</dbReference>
<feature type="binding site" evidence="5">
    <location>
        <position position="307"/>
    </location>
    <ligand>
        <name>substrate</name>
    </ligand>
</feature>
<evidence type="ECO:0000313" key="9">
    <source>
        <dbReference type="Proteomes" id="UP001153365"/>
    </source>
</evidence>
<evidence type="ECO:0000256" key="3">
    <source>
        <dbReference type="ARBA" id="ARBA00023239"/>
    </source>
</evidence>
<comment type="similarity">
    <text evidence="1">Belongs to the isocitrate lyase/PEP mutase superfamily. Isocitrate lyase family.</text>
</comment>
<dbReference type="GO" id="GO:0004451">
    <property type="term" value="F:isocitrate lyase activity"/>
    <property type="evidence" value="ECO:0007669"/>
    <property type="project" value="InterPro"/>
</dbReference>
<dbReference type="GO" id="GO:0046421">
    <property type="term" value="F:methylisocitrate lyase activity"/>
    <property type="evidence" value="ECO:0007669"/>
    <property type="project" value="UniProtKB-EC"/>
</dbReference>
<feature type="binding site" evidence="5">
    <location>
        <begin position="271"/>
        <end position="272"/>
    </location>
    <ligand>
        <name>substrate</name>
    </ligand>
</feature>
<dbReference type="CDD" id="cd00377">
    <property type="entry name" value="ICL_PEPM"/>
    <property type="match status" value="1"/>
</dbReference>
<gene>
    <name evidence="7" type="ORF">PPACK8108_LOCUS11637</name>
    <name evidence="8" type="ORF">PPACK8108_LOCUS15702</name>
</gene>
<dbReference type="PANTHER" id="PTHR21631">
    <property type="entry name" value="ISOCITRATE LYASE/MALATE SYNTHASE"/>
    <property type="match status" value="1"/>
</dbReference>
<dbReference type="InterPro" id="IPR006254">
    <property type="entry name" value="Isocitrate_lyase"/>
</dbReference>
<dbReference type="PROSITE" id="PS00161">
    <property type="entry name" value="ISOCITRATE_LYASE"/>
    <property type="match status" value="1"/>
</dbReference>
<dbReference type="Gene3D" id="3.20.20.60">
    <property type="entry name" value="Phosphoenolpyruvate-binding domains"/>
    <property type="match status" value="1"/>
</dbReference>
<dbReference type="GO" id="GO:0005759">
    <property type="term" value="C:mitochondrial matrix"/>
    <property type="evidence" value="ECO:0007669"/>
    <property type="project" value="TreeGrafter"/>
</dbReference>